<evidence type="ECO:0000313" key="1">
    <source>
        <dbReference type="EMBL" id="GAG01025.1"/>
    </source>
</evidence>
<proteinExistence type="predicted"/>
<dbReference type="AlphaFoldDB" id="X0U644"/>
<name>X0U644_9ZZZZ</name>
<gene>
    <name evidence="1" type="ORF">S01H1_43599</name>
</gene>
<dbReference type="EMBL" id="BARS01027777">
    <property type="protein sequence ID" value="GAG01025.1"/>
    <property type="molecule type" value="Genomic_DNA"/>
</dbReference>
<sequence length="116" mass="13021">MAKKKPIKCKCGNTWLPLEVPTNKEWNFVSPMPDKDGNVTITRMASWTCPKCGKSKTGAKGKTKGEFKEEDTPKYKIEFAISSGKEFSISELAEGTGFDIDNIKKIIPMYLKKKNL</sequence>
<comment type="caution">
    <text evidence="1">The sequence shown here is derived from an EMBL/GenBank/DDBJ whole genome shotgun (WGS) entry which is preliminary data.</text>
</comment>
<accession>X0U644</accession>
<organism evidence="1">
    <name type="scientific">marine sediment metagenome</name>
    <dbReference type="NCBI Taxonomy" id="412755"/>
    <lineage>
        <taxon>unclassified sequences</taxon>
        <taxon>metagenomes</taxon>
        <taxon>ecological metagenomes</taxon>
    </lineage>
</organism>
<protein>
    <submittedName>
        <fullName evidence="1">Uncharacterized protein</fullName>
    </submittedName>
</protein>
<reference evidence="1" key="1">
    <citation type="journal article" date="2014" name="Front. Microbiol.">
        <title>High frequency of phylogenetically diverse reductive dehalogenase-homologous genes in deep subseafloor sedimentary metagenomes.</title>
        <authorList>
            <person name="Kawai M."/>
            <person name="Futagami T."/>
            <person name="Toyoda A."/>
            <person name="Takaki Y."/>
            <person name="Nishi S."/>
            <person name="Hori S."/>
            <person name="Arai W."/>
            <person name="Tsubouchi T."/>
            <person name="Morono Y."/>
            <person name="Uchiyama I."/>
            <person name="Ito T."/>
            <person name="Fujiyama A."/>
            <person name="Inagaki F."/>
            <person name="Takami H."/>
        </authorList>
    </citation>
    <scope>NUCLEOTIDE SEQUENCE</scope>
    <source>
        <strain evidence="1">Expedition CK06-06</strain>
    </source>
</reference>
<feature type="non-terminal residue" evidence="1">
    <location>
        <position position="116"/>
    </location>
</feature>